<keyword evidence="3" id="KW-0378">Hydrolase</keyword>
<evidence type="ECO:0000256" key="3">
    <source>
        <dbReference type="ARBA" id="ARBA00022801"/>
    </source>
</evidence>
<dbReference type="OrthoDB" id="2122638at2759"/>
<keyword evidence="2" id="KW-0677">Repeat</keyword>
<dbReference type="AlphaFoldDB" id="A0A1Y2ATC0"/>
<dbReference type="PROSITE" id="PS51763">
    <property type="entry name" value="CBM10"/>
    <property type="match status" value="2"/>
</dbReference>
<evidence type="ECO:0000313" key="8">
    <source>
        <dbReference type="Proteomes" id="UP000193920"/>
    </source>
</evidence>
<keyword evidence="8" id="KW-1185">Reference proteome</keyword>
<organism evidence="7 8">
    <name type="scientific">Neocallimastix californiae</name>
    <dbReference type="NCBI Taxonomy" id="1754190"/>
    <lineage>
        <taxon>Eukaryota</taxon>
        <taxon>Fungi</taxon>
        <taxon>Fungi incertae sedis</taxon>
        <taxon>Chytridiomycota</taxon>
        <taxon>Chytridiomycota incertae sedis</taxon>
        <taxon>Neocallimastigomycetes</taxon>
        <taxon>Neocallimastigales</taxon>
        <taxon>Neocallimastigaceae</taxon>
        <taxon>Neocallimastix</taxon>
    </lineage>
</organism>
<dbReference type="InterPro" id="IPR002509">
    <property type="entry name" value="NODB_dom"/>
</dbReference>
<feature type="domain" description="CBM10" evidence="6">
    <location>
        <begin position="358"/>
        <end position="395"/>
    </location>
</feature>
<evidence type="ECO:0000313" key="7">
    <source>
        <dbReference type="EMBL" id="ORY25792.1"/>
    </source>
</evidence>
<dbReference type="CDD" id="cd10967">
    <property type="entry name" value="CE4_GLA_like_6s"/>
    <property type="match status" value="1"/>
</dbReference>
<dbReference type="Gene3D" id="3.20.20.370">
    <property type="entry name" value="Glycoside hydrolase/deacetylase"/>
    <property type="match status" value="1"/>
</dbReference>
<dbReference type="GO" id="GO:0005975">
    <property type="term" value="P:carbohydrate metabolic process"/>
    <property type="evidence" value="ECO:0007669"/>
    <property type="project" value="InterPro"/>
</dbReference>
<keyword evidence="1 5" id="KW-0732">Signal</keyword>
<dbReference type="InterPro" id="IPR011330">
    <property type="entry name" value="Glyco_hydro/deAcase_b/a-brl"/>
</dbReference>
<reference evidence="7 8" key="1">
    <citation type="submission" date="2016-08" db="EMBL/GenBank/DDBJ databases">
        <title>A Parts List for Fungal Cellulosomes Revealed by Comparative Genomics.</title>
        <authorList>
            <consortium name="DOE Joint Genome Institute"/>
            <person name="Haitjema C.H."/>
            <person name="Gilmore S.P."/>
            <person name="Henske J.K."/>
            <person name="Solomon K.V."/>
            <person name="De Groot R."/>
            <person name="Kuo A."/>
            <person name="Mondo S.J."/>
            <person name="Salamov A.A."/>
            <person name="Labutti K."/>
            <person name="Zhao Z."/>
            <person name="Chiniquy J."/>
            <person name="Barry K."/>
            <person name="Brewer H.M."/>
            <person name="Purvine S.O."/>
            <person name="Wright A.T."/>
            <person name="Boxma B."/>
            <person name="Van Alen T."/>
            <person name="Hackstein J.H."/>
            <person name="Baker S.E."/>
            <person name="Grigoriev I.V."/>
            <person name="O'Malley M.A."/>
        </authorList>
    </citation>
    <scope>NUCLEOTIDE SEQUENCE [LARGE SCALE GENOMIC DNA]</scope>
    <source>
        <strain evidence="7 8">G1</strain>
    </source>
</reference>
<gene>
    <name evidence="7" type="ORF">LY90DRAFT_706242</name>
</gene>
<feature type="compositionally biased region" description="Polar residues" evidence="4">
    <location>
        <begin position="92"/>
        <end position="102"/>
    </location>
</feature>
<evidence type="ECO:0000256" key="2">
    <source>
        <dbReference type="ARBA" id="ARBA00022737"/>
    </source>
</evidence>
<proteinExistence type="predicted"/>
<protein>
    <recommendedName>
        <fullName evidence="6">CBM10 domain-containing protein</fullName>
    </recommendedName>
</protein>
<dbReference type="SUPFAM" id="SSF64571">
    <property type="entry name" value="Cellulose docking domain, dockering"/>
    <property type="match status" value="2"/>
</dbReference>
<dbReference type="Proteomes" id="UP000193920">
    <property type="component" value="Unassembled WGS sequence"/>
</dbReference>
<feature type="signal peptide" evidence="5">
    <location>
        <begin position="1"/>
        <end position="23"/>
    </location>
</feature>
<dbReference type="GO" id="GO:0016810">
    <property type="term" value="F:hydrolase activity, acting on carbon-nitrogen (but not peptide) bonds"/>
    <property type="evidence" value="ECO:0007669"/>
    <property type="project" value="InterPro"/>
</dbReference>
<dbReference type="InterPro" id="IPR002883">
    <property type="entry name" value="CBM10/Dockerin_dom"/>
</dbReference>
<sequence>MKFNKISITAISVAMIAAGSAFAQNAEIGTWAGFRKGAASFTFDDGAPSHVSDGAPVFEKYGYRATFFLVYNWNPNWSGFQSLANKGHEIGSHSNSHGQNMSGEEASSKRNIGGKINQKYGIISVAYPNCNVPNEGAVLQNYILGRICNGSWQGMSDNMGKNGPSNWAKVPAIMTGSEGQIRSTNDFTSQMQKVIQSNGWVSFLTHGYQGKNNGSATYSPTDLSAIEGALQWAKQNDKNIWIAPMGFVAMYIKERDASKIESQGSDSSSMTFELKHNIANGVSKFDYPLSIRVKSDWSKVEVTQNGTKIDSKIESGYIYFDAVPNGGKIVVKNGNASSSSNTTSKASGTKTLPTTYTNCWAKALGYPCCTQATEVVYTDSNGQWGIQNNDWCGKPDSNTKNCWARSLGYNCCSTSTCRNAQFSDNDGQWDIENGNWCGIATTNTLC</sequence>
<dbReference type="EMBL" id="MCOG01000208">
    <property type="protein sequence ID" value="ORY25792.1"/>
    <property type="molecule type" value="Genomic_DNA"/>
</dbReference>
<comment type="caution">
    <text evidence="7">The sequence shown here is derived from an EMBL/GenBank/DDBJ whole genome shotgun (WGS) entry which is preliminary data.</text>
</comment>
<evidence type="ECO:0000256" key="4">
    <source>
        <dbReference type="SAM" id="MobiDB-lite"/>
    </source>
</evidence>
<evidence type="ECO:0000259" key="6">
    <source>
        <dbReference type="PROSITE" id="PS51763"/>
    </source>
</evidence>
<feature type="domain" description="CBM10" evidence="6">
    <location>
        <begin position="401"/>
        <end position="440"/>
    </location>
</feature>
<feature type="region of interest" description="Disordered" evidence="4">
    <location>
        <begin position="89"/>
        <end position="109"/>
    </location>
</feature>
<feature type="chain" id="PRO_5012869812" description="CBM10 domain-containing protein" evidence="5">
    <location>
        <begin position="24"/>
        <end position="446"/>
    </location>
</feature>
<evidence type="ECO:0000256" key="1">
    <source>
        <dbReference type="ARBA" id="ARBA00022729"/>
    </source>
</evidence>
<evidence type="ECO:0000256" key="5">
    <source>
        <dbReference type="SAM" id="SignalP"/>
    </source>
</evidence>
<dbReference type="Pfam" id="PF02013">
    <property type="entry name" value="CBM_10"/>
    <property type="match status" value="2"/>
</dbReference>
<accession>A0A1Y2ATC0</accession>
<dbReference type="Pfam" id="PF01522">
    <property type="entry name" value="Polysacc_deac_1"/>
    <property type="match status" value="1"/>
</dbReference>
<dbReference type="Gene3D" id="3.90.1220.10">
    <property type="entry name" value="Cellulose docking domain, dockering"/>
    <property type="match status" value="2"/>
</dbReference>
<dbReference type="SUPFAM" id="SSF88713">
    <property type="entry name" value="Glycoside hydrolase/deacetylase"/>
    <property type="match status" value="1"/>
</dbReference>
<name>A0A1Y2ATC0_9FUNG</name>
<dbReference type="InterPro" id="IPR009034">
    <property type="entry name" value="Dockerin_dom_fun_sf"/>
</dbReference>
<dbReference type="STRING" id="1754190.A0A1Y2ATC0"/>